<protein>
    <recommendedName>
        <fullName evidence="3">DUF2946 domain-containing protein</fullName>
    </recommendedName>
</protein>
<accession>A0A0N7LTP9</accession>
<sequence length="120" mass="12715">MKHALRLLLVLTITLGILAPRASAIAMELMPGQFQTIVICSGFEMQTIVIDAEGQPVEVADTEAHKCVFKDAVVAIAVPETPVWQTLARANLRDAARTDLVSAPLAAVLPPPSQGPPLPV</sequence>
<name>A0A0N7LTP9_9RHOB</name>
<dbReference type="EMBL" id="CYRX01000031">
    <property type="protein sequence ID" value="CUH61306.1"/>
    <property type="molecule type" value="Genomic_DNA"/>
</dbReference>
<gene>
    <name evidence="1" type="ORF">THS5294_02610</name>
</gene>
<dbReference type="eggNOG" id="ENOG5033KCG">
    <property type="taxonomic scope" value="Bacteria"/>
</dbReference>
<dbReference type="RefSeq" id="WP_058124077.1">
    <property type="nucleotide sequence ID" value="NZ_CYRX01000031.1"/>
</dbReference>
<dbReference type="STRING" id="266809.PM03_12385"/>
<evidence type="ECO:0000313" key="1">
    <source>
        <dbReference type="EMBL" id="CUH61306.1"/>
    </source>
</evidence>
<organism evidence="1 2">
    <name type="scientific">Thalassobacter stenotrophicus</name>
    <dbReference type="NCBI Taxonomy" id="266809"/>
    <lineage>
        <taxon>Bacteria</taxon>
        <taxon>Pseudomonadati</taxon>
        <taxon>Pseudomonadota</taxon>
        <taxon>Alphaproteobacteria</taxon>
        <taxon>Rhodobacterales</taxon>
        <taxon>Roseobacteraceae</taxon>
        <taxon>Thalassobacter</taxon>
    </lineage>
</organism>
<evidence type="ECO:0008006" key="3">
    <source>
        <dbReference type="Google" id="ProtNLM"/>
    </source>
</evidence>
<proteinExistence type="predicted"/>
<reference evidence="1 2" key="1">
    <citation type="submission" date="2015-09" db="EMBL/GenBank/DDBJ databases">
        <authorList>
            <consortium name="Swine Surveillance"/>
        </authorList>
    </citation>
    <scope>NUCLEOTIDE SEQUENCE [LARGE SCALE GENOMIC DNA]</scope>
    <source>
        <strain evidence="1 2">CECT 5294</strain>
    </source>
</reference>
<dbReference type="AlphaFoldDB" id="A0A0N7LTP9"/>
<dbReference type="Proteomes" id="UP000051298">
    <property type="component" value="Unassembled WGS sequence"/>
</dbReference>
<evidence type="ECO:0000313" key="2">
    <source>
        <dbReference type="Proteomes" id="UP000051298"/>
    </source>
</evidence>